<feature type="transmembrane region" description="Helical" evidence="2">
    <location>
        <begin position="159"/>
        <end position="178"/>
    </location>
</feature>
<feature type="compositionally biased region" description="Polar residues" evidence="1">
    <location>
        <begin position="79"/>
        <end position="88"/>
    </location>
</feature>
<feature type="domain" description="DUF1707" evidence="3">
    <location>
        <begin position="9"/>
        <end position="61"/>
    </location>
</feature>
<feature type="region of interest" description="Disordered" evidence="1">
    <location>
        <begin position="187"/>
        <end position="211"/>
    </location>
</feature>
<dbReference type="EMBL" id="JAAGVB010000002">
    <property type="protein sequence ID" value="NEW31298.1"/>
    <property type="molecule type" value="Genomic_DNA"/>
</dbReference>
<dbReference type="AlphaFoldDB" id="A0A6P1CFY2"/>
<reference evidence="4 5" key="1">
    <citation type="submission" date="2020-01" db="EMBL/GenBank/DDBJ databases">
        <title>Genetics and antimicrobial susceptibilities of Nocardia species isolated from the soil; a comparison with species isolated from humans.</title>
        <authorList>
            <person name="Carrasco G."/>
            <person name="Monzon S."/>
            <person name="Sansegundo M."/>
            <person name="Garcia E."/>
            <person name="Garrido N."/>
            <person name="Medina M.J."/>
            <person name="Villalon P."/>
            <person name="Ramirez-Arocha A.C."/>
            <person name="Jimenez P."/>
            <person name="Cuesta I."/>
            <person name="Valdezate S."/>
        </authorList>
    </citation>
    <scope>NUCLEOTIDE SEQUENCE [LARGE SCALE GENOMIC DNA]</scope>
    <source>
        <strain evidence="4 5">CNM20110626</strain>
    </source>
</reference>
<sequence>MSTPVPGRMRARDLDRSHTESVLDAAYAEGQLGADEYHDRIAQVRASKTVGELAALVDDLQAPSALPLSGRPRPVPTARTATAYPSSTRARDADRAAAAELLDLARTEGQLTEDEHRAYSDLLGEATTLGDLAELTADLQGHRRTPAPPNRAQPARQGWYLAVLTAAALAVAFGAFALTGREDEPASAEAPVAAAPDAEAPQAGLPAPRPEFDDVEPIVVATPELITGAGMAHFIADYRAEFGDTIADEVSLYPDHGDVDRAIPGQPNRQVSYDYRGGFQRPSDPTTRKVDTPTVDLGVLDTAAIGAALANAAAIAQVPDGKVSHLSVEIHRFPPNEGRMVVAVYVSNTFRESGHFILGPGGEVLRVWPFEG</sequence>
<protein>
    <submittedName>
        <fullName evidence="4">DUF1707 domain-containing protein</fullName>
    </submittedName>
</protein>
<evidence type="ECO:0000313" key="5">
    <source>
        <dbReference type="Proteomes" id="UP000471166"/>
    </source>
</evidence>
<organism evidence="4 5">
    <name type="scientific">Nocardia cyriacigeorgica</name>
    <dbReference type="NCBI Taxonomy" id="135487"/>
    <lineage>
        <taxon>Bacteria</taxon>
        <taxon>Bacillati</taxon>
        <taxon>Actinomycetota</taxon>
        <taxon>Actinomycetes</taxon>
        <taxon>Mycobacteriales</taxon>
        <taxon>Nocardiaceae</taxon>
        <taxon>Nocardia</taxon>
    </lineage>
</organism>
<keyword evidence="2" id="KW-0812">Transmembrane</keyword>
<accession>A0A6P1CFY2</accession>
<name>A0A6P1CFY2_9NOCA</name>
<dbReference type="RefSeq" id="WP_163841184.1">
    <property type="nucleotide sequence ID" value="NZ_AP026979.1"/>
</dbReference>
<feature type="domain" description="DUF1707" evidence="3">
    <location>
        <begin position="88"/>
        <end position="140"/>
    </location>
</feature>
<feature type="compositionally biased region" description="Low complexity" evidence="1">
    <location>
        <begin position="187"/>
        <end position="203"/>
    </location>
</feature>
<dbReference type="InterPro" id="IPR012551">
    <property type="entry name" value="DUF1707_SHOCT-like"/>
</dbReference>
<dbReference type="PANTHER" id="PTHR40763:SF4">
    <property type="entry name" value="DUF1707 DOMAIN-CONTAINING PROTEIN"/>
    <property type="match status" value="1"/>
</dbReference>
<evidence type="ECO:0000259" key="3">
    <source>
        <dbReference type="Pfam" id="PF08044"/>
    </source>
</evidence>
<feature type="region of interest" description="Disordered" evidence="1">
    <location>
        <begin position="65"/>
        <end position="92"/>
    </location>
</feature>
<keyword evidence="2" id="KW-0472">Membrane</keyword>
<evidence type="ECO:0000256" key="2">
    <source>
        <dbReference type="SAM" id="Phobius"/>
    </source>
</evidence>
<dbReference type="Proteomes" id="UP000471166">
    <property type="component" value="Unassembled WGS sequence"/>
</dbReference>
<proteinExistence type="predicted"/>
<evidence type="ECO:0000313" key="4">
    <source>
        <dbReference type="EMBL" id="NEW31298.1"/>
    </source>
</evidence>
<dbReference type="PANTHER" id="PTHR40763">
    <property type="entry name" value="MEMBRANE PROTEIN-RELATED"/>
    <property type="match status" value="1"/>
</dbReference>
<dbReference type="Pfam" id="PF08044">
    <property type="entry name" value="DUF1707"/>
    <property type="match status" value="2"/>
</dbReference>
<keyword evidence="2" id="KW-1133">Transmembrane helix</keyword>
<gene>
    <name evidence="4" type="ORF">GV791_01820</name>
</gene>
<comment type="caution">
    <text evidence="4">The sequence shown here is derived from an EMBL/GenBank/DDBJ whole genome shotgun (WGS) entry which is preliminary data.</text>
</comment>
<evidence type="ECO:0000256" key="1">
    <source>
        <dbReference type="SAM" id="MobiDB-lite"/>
    </source>
</evidence>